<evidence type="ECO:0000313" key="2">
    <source>
        <dbReference type="EMBL" id="KAI8038407.1"/>
    </source>
</evidence>
<reference evidence="2" key="1">
    <citation type="journal article" date="2023" name="Genome Biol. Evol.">
        <title>Long-read-based Genome Assembly of Drosophila gunungcola Reveals Fewer Chemosensory Genes in Flower-breeding Species.</title>
        <authorList>
            <person name="Negi A."/>
            <person name="Liao B.Y."/>
            <person name="Yeh S.D."/>
        </authorList>
    </citation>
    <scope>NUCLEOTIDE SEQUENCE</scope>
    <source>
        <strain evidence="2">Sukarami</strain>
    </source>
</reference>
<feature type="transmembrane region" description="Helical" evidence="1">
    <location>
        <begin position="29"/>
        <end position="50"/>
    </location>
</feature>
<accession>A0A9Q0BN68</accession>
<dbReference type="EMBL" id="JAMKOV010000007">
    <property type="protein sequence ID" value="KAI8038407.1"/>
    <property type="molecule type" value="Genomic_DNA"/>
</dbReference>
<name>A0A9Q0BN68_9MUSC</name>
<dbReference type="AlphaFoldDB" id="A0A9Q0BN68"/>
<keyword evidence="1" id="KW-1133">Transmembrane helix</keyword>
<evidence type="ECO:0000256" key="1">
    <source>
        <dbReference type="SAM" id="Phobius"/>
    </source>
</evidence>
<feature type="non-terminal residue" evidence="2">
    <location>
        <position position="1"/>
    </location>
</feature>
<gene>
    <name evidence="2" type="ORF">M5D96_008305</name>
</gene>
<dbReference type="Proteomes" id="UP001059596">
    <property type="component" value="Unassembled WGS sequence"/>
</dbReference>
<organism evidence="2 3">
    <name type="scientific">Drosophila gunungcola</name>
    <name type="common">fruit fly</name>
    <dbReference type="NCBI Taxonomy" id="103775"/>
    <lineage>
        <taxon>Eukaryota</taxon>
        <taxon>Metazoa</taxon>
        <taxon>Ecdysozoa</taxon>
        <taxon>Arthropoda</taxon>
        <taxon>Hexapoda</taxon>
        <taxon>Insecta</taxon>
        <taxon>Pterygota</taxon>
        <taxon>Neoptera</taxon>
        <taxon>Endopterygota</taxon>
        <taxon>Diptera</taxon>
        <taxon>Brachycera</taxon>
        <taxon>Muscomorpha</taxon>
        <taxon>Ephydroidea</taxon>
        <taxon>Drosophilidae</taxon>
        <taxon>Drosophila</taxon>
        <taxon>Sophophora</taxon>
    </lineage>
</organism>
<keyword evidence="3" id="KW-1185">Reference proteome</keyword>
<comment type="caution">
    <text evidence="2">The sequence shown here is derived from an EMBL/GenBank/DDBJ whole genome shotgun (WGS) entry which is preliminary data.</text>
</comment>
<sequence>MRPSSITTLDSRLQNLDSRPPFFSLTFPFMFLLLLWFAFISFLHISCIYFNGLRARQGFCT</sequence>
<evidence type="ECO:0000313" key="3">
    <source>
        <dbReference type="Proteomes" id="UP001059596"/>
    </source>
</evidence>
<protein>
    <submittedName>
        <fullName evidence="2">Uncharacterized protein</fullName>
    </submittedName>
</protein>
<proteinExistence type="predicted"/>
<keyword evidence="1" id="KW-0472">Membrane</keyword>
<keyword evidence="1" id="KW-0812">Transmembrane</keyword>